<dbReference type="PROSITE" id="PS50893">
    <property type="entry name" value="ABC_TRANSPORTER_2"/>
    <property type="match status" value="1"/>
</dbReference>
<dbReference type="InterPro" id="IPR032823">
    <property type="entry name" value="BCA_ABC_TP_C"/>
</dbReference>
<dbReference type="InterPro" id="IPR051120">
    <property type="entry name" value="ABC_AA/LPS_Transport"/>
</dbReference>
<evidence type="ECO:0000259" key="4">
    <source>
        <dbReference type="PROSITE" id="PS50893"/>
    </source>
</evidence>
<keyword evidence="3 5" id="KW-0067">ATP-binding</keyword>
<dbReference type="PANTHER" id="PTHR45772:SF7">
    <property type="entry name" value="AMINO ACID ABC TRANSPORTER ATP-BINDING PROTEIN"/>
    <property type="match status" value="1"/>
</dbReference>
<evidence type="ECO:0000256" key="1">
    <source>
        <dbReference type="ARBA" id="ARBA00022448"/>
    </source>
</evidence>
<protein>
    <submittedName>
        <fullName evidence="5">ABC transporter ATP-binding protein</fullName>
    </submittedName>
</protein>
<keyword evidence="1" id="KW-0813">Transport</keyword>
<dbReference type="CDD" id="cd03219">
    <property type="entry name" value="ABC_Mj1267_LivG_branched"/>
    <property type="match status" value="1"/>
</dbReference>
<proteinExistence type="predicted"/>
<dbReference type="Proteomes" id="UP000830055">
    <property type="component" value="Chromosome"/>
</dbReference>
<dbReference type="SUPFAM" id="SSF52540">
    <property type="entry name" value="P-loop containing nucleoside triphosphate hydrolases"/>
    <property type="match status" value="1"/>
</dbReference>
<dbReference type="EMBL" id="AP025516">
    <property type="protein sequence ID" value="BDD86595.1"/>
    <property type="molecule type" value="Genomic_DNA"/>
</dbReference>
<evidence type="ECO:0000256" key="2">
    <source>
        <dbReference type="ARBA" id="ARBA00022741"/>
    </source>
</evidence>
<dbReference type="RefSeq" id="WP_284153674.1">
    <property type="nucleotide sequence ID" value="NZ_AP025516.1"/>
</dbReference>
<dbReference type="SMART" id="SM00382">
    <property type="entry name" value="AAA"/>
    <property type="match status" value="1"/>
</dbReference>
<accession>A0ABM7W6S5</accession>
<sequence length="252" mass="27233">MALLDVAHLGKTFGGLQAVSDVSFTVDSKKIKAVIGPNGAGKTTLFNLITGTLAPSAGSVQFNGRDITGWKPHRIAARGVARTFQNIKLFAGMSVLENVMVGRHVRSHGGFLASMLRLPWIGAEERTIRRDAMERLELLGIDHLAEADATSLAFGQQRAVELARALALEPELLLLDEPAAGLNIYETAEIGRLIASIRAELGITVLLVEHDMSLVMDISDEIVVLSFGKKIAEDVPEAIQRNDEVIKVYLGE</sequence>
<dbReference type="GO" id="GO:0005524">
    <property type="term" value="F:ATP binding"/>
    <property type="evidence" value="ECO:0007669"/>
    <property type="project" value="UniProtKB-KW"/>
</dbReference>
<feature type="domain" description="ABC transporter" evidence="4">
    <location>
        <begin position="4"/>
        <end position="252"/>
    </location>
</feature>
<keyword evidence="6" id="KW-1185">Reference proteome</keyword>
<evidence type="ECO:0000313" key="5">
    <source>
        <dbReference type="EMBL" id="BDD86595.1"/>
    </source>
</evidence>
<reference evidence="5 6" key="1">
    <citation type="submission" date="2022-01" db="EMBL/GenBank/DDBJ databases">
        <title>Desulfofustis limnae sp. nov., a novel mesophilic sulfate-reducing bacterium isolated from marsh soil.</title>
        <authorList>
            <person name="Watanabe M."/>
            <person name="Takahashi A."/>
            <person name="Kojima H."/>
            <person name="Fukui M."/>
        </authorList>
    </citation>
    <scope>NUCLEOTIDE SEQUENCE [LARGE SCALE GENOMIC DNA]</scope>
    <source>
        <strain evidence="5 6">PPLL</strain>
    </source>
</reference>
<evidence type="ECO:0000313" key="6">
    <source>
        <dbReference type="Proteomes" id="UP000830055"/>
    </source>
</evidence>
<gene>
    <name evidence="5" type="ORF">DPPLL_09600</name>
</gene>
<name>A0ABM7W6S5_9BACT</name>
<dbReference type="InterPro" id="IPR003593">
    <property type="entry name" value="AAA+_ATPase"/>
</dbReference>
<dbReference type="PROSITE" id="PS00211">
    <property type="entry name" value="ABC_TRANSPORTER_1"/>
    <property type="match status" value="1"/>
</dbReference>
<dbReference type="InterPro" id="IPR017871">
    <property type="entry name" value="ABC_transporter-like_CS"/>
</dbReference>
<dbReference type="Gene3D" id="3.40.50.300">
    <property type="entry name" value="P-loop containing nucleotide triphosphate hydrolases"/>
    <property type="match status" value="1"/>
</dbReference>
<dbReference type="PANTHER" id="PTHR45772">
    <property type="entry name" value="CONSERVED COMPONENT OF ABC TRANSPORTER FOR NATURAL AMINO ACIDS-RELATED"/>
    <property type="match status" value="1"/>
</dbReference>
<dbReference type="Pfam" id="PF12399">
    <property type="entry name" value="BCA_ABC_TP_C"/>
    <property type="match status" value="1"/>
</dbReference>
<evidence type="ECO:0000256" key="3">
    <source>
        <dbReference type="ARBA" id="ARBA00022840"/>
    </source>
</evidence>
<organism evidence="5 6">
    <name type="scientific">Desulfofustis limnaeus</name>
    <dbReference type="NCBI Taxonomy" id="2740163"/>
    <lineage>
        <taxon>Bacteria</taxon>
        <taxon>Pseudomonadati</taxon>
        <taxon>Thermodesulfobacteriota</taxon>
        <taxon>Desulfobulbia</taxon>
        <taxon>Desulfobulbales</taxon>
        <taxon>Desulfocapsaceae</taxon>
        <taxon>Desulfofustis</taxon>
    </lineage>
</organism>
<dbReference type="Pfam" id="PF00005">
    <property type="entry name" value="ABC_tran"/>
    <property type="match status" value="1"/>
</dbReference>
<dbReference type="InterPro" id="IPR003439">
    <property type="entry name" value="ABC_transporter-like_ATP-bd"/>
</dbReference>
<keyword evidence="2" id="KW-0547">Nucleotide-binding</keyword>
<dbReference type="InterPro" id="IPR027417">
    <property type="entry name" value="P-loop_NTPase"/>
</dbReference>